<dbReference type="Gene3D" id="1.25.40.10">
    <property type="entry name" value="Tetratricopeptide repeat domain"/>
    <property type="match status" value="1"/>
</dbReference>
<dbReference type="PANTHER" id="PTHR45984">
    <property type="entry name" value="RNA (RNA) POLYMERASE II ASSOCIATED PROTEIN HOMOLOG"/>
    <property type="match status" value="1"/>
</dbReference>
<feature type="coiled-coil region" evidence="6">
    <location>
        <begin position="168"/>
        <end position="204"/>
    </location>
</feature>
<evidence type="ECO:0000256" key="7">
    <source>
        <dbReference type="SAM" id="MobiDB-lite"/>
    </source>
</evidence>
<dbReference type="InterPro" id="IPR051982">
    <property type="entry name" value="CiliaryAsmbly_MitoImport"/>
</dbReference>
<evidence type="ECO:0000259" key="8">
    <source>
        <dbReference type="Pfam" id="PF13877"/>
    </source>
</evidence>
<evidence type="ECO:0000256" key="2">
    <source>
        <dbReference type="ARBA" id="ARBA00022490"/>
    </source>
</evidence>
<comment type="subcellular location">
    <subcellularLocation>
        <location evidence="1">Cytoplasm</location>
    </subcellularLocation>
</comment>
<name>A0AAD8EBH8_DIPPU</name>
<dbReference type="EMBL" id="JASPKZ010007491">
    <property type="protein sequence ID" value="KAJ9583961.1"/>
    <property type="molecule type" value="Genomic_DNA"/>
</dbReference>
<dbReference type="PANTHER" id="PTHR45984:SF1">
    <property type="entry name" value="SPAG1 AXONEMAL DYNEIN ASSEMBLY FACTOR"/>
    <property type="match status" value="1"/>
</dbReference>
<keyword evidence="3" id="KW-0677">Repeat</keyword>
<feature type="non-terminal residue" evidence="9">
    <location>
        <position position="1"/>
    </location>
</feature>
<keyword evidence="4 5" id="KW-0802">TPR repeat</keyword>
<reference evidence="9" key="2">
    <citation type="submission" date="2023-05" db="EMBL/GenBank/DDBJ databases">
        <authorList>
            <person name="Fouks B."/>
        </authorList>
    </citation>
    <scope>NUCLEOTIDE SEQUENCE</scope>
    <source>
        <strain evidence="9">Stay&amp;Tobe</strain>
        <tissue evidence="9">Testes</tissue>
    </source>
</reference>
<dbReference type="InterPro" id="IPR025986">
    <property type="entry name" value="RPAP3-like_C"/>
</dbReference>
<keyword evidence="10" id="KW-1185">Reference proteome</keyword>
<dbReference type="AlphaFoldDB" id="A0AAD8EBH8"/>
<dbReference type="Proteomes" id="UP001233999">
    <property type="component" value="Unassembled WGS sequence"/>
</dbReference>
<dbReference type="InterPro" id="IPR019734">
    <property type="entry name" value="TPR_rpt"/>
</dbReference>
<dbReference type="SMART" id="SM00028">
    <property type="entry name" value="TPR"/>
    <property type="match status" value="3"/>
</dbReference>
<sequence length="672" mass="76686">MTEQEGKVMKSNKSLLSKYDIPVDHLSFKYVEKCNDRKELERIVKILRSGEEGFYSQLTESAESRLKKLAPQSCLLRSEEPVLTKSTLGSKDWYQVASEMADWSREMKNREQALQKSCASAPDIPVVRQRKSNKLASTQGDANVPGPSRIKSAAPRDYSEWDKFDADKEILKMELEDERRKEQIAKNKKLQEKEKKKIKNEEENSVLNSANNLPSVDKEYLANQERNRGNDCYHTGDYEQAVKFYSNSIVLWPTPAAYNNRAVAQLKLLKYGAVITDCNQVLEAEPENVKALHRRGLAYKGKNCYEQAYEDFAKVMELEPDNQLAKGLSEEMKRKLEPAVKSVRLSIEDECYQPHGFVFPSPKPNVARKRVERRAKREEARKITESKEVFDENPKIDQMQTDEKGSGDMKATEKIVEIDDSMQSVDTTCIKLEQQNANGDSDKISAVENVTIENDKDPVYNCDIINNENSNIGIKEHKDDFRNNEINLKIITMEENKSKDEFDSNKKMSNEGVKKCQKETKQKYLAGNDNASGKPVKIKIANKYKKNIDIEQEVASEQEEVIPSEDTKITSPFEFVKVWESLKVTSDLTSHAKILHSVKPSDLASVIGNKLDGPMLSKILQCLEKNFAPELVLEYLNNIIQLPRFNIAIMFLEAQEKQVASKEVVAPREVMK</sequence>
<comment type="caution">
    <text evidence="9">The sequence shown here is derived from an EMBL/GenBank/DDBJ whole genome shotgun (WGS) entry which is preliminary data.</text>
</comment>
<evidence type="ECO:0000313" key="10">
    <source>
        <dbReference type="Proteomes" id="UP001233999"/>
    </source>
</evidence>
<evidence type="ECO:0000313" key="9">
    <source>
        <dbReference type="EMBL" id="KAJ9583961.1"/>
    </source>
</evidence>
<proteinExistence type="predicted"/>
<dbReference type="GO" id="GO:0005739">
    <property type="term" value="C:mitochondrion"/>
    <property type="evidence" value="ECO:0007669"/>
    <property type="project" value="TreeGrafter"/>
</dbReference>
<feature type="repeat" description="TPR" evidence="5">
    <location>
        <begin position="289"/>
        <end position="322"/>
    </location>
</feature>
<dbReference type="Pfam" id="PF13877">
    <property type="entry name" value="RPAP3_C"/>
    <property type="match status" value="1"/>
</dbReference>
<dbReference type="GO" id="GO:0005829">
    <property type="term" value="C:cytosol"/>
    <property type="evidence" value="ECO:0007669"/>
    <property type="project" value="TreeGrafter"/>
</dbReference>
<organism evidence="9 10">
    <name type="scientific">Diploptera punctata</name>
    <name type="common">Pacific beetle cockroach</name>
    <dbReference type="NCBI Taxonomy" id="6984"/>
    <lineage>
        <taxon>Eukaryota</taxon>
        <taxon>Metazoa</taxon>
        <taxon>Ecdysozoa</taxon>
        <taxon>Arthropoda</taxon>
        <taxon>Hexapoda</taxon>
        <taxon>Insecta</taxon>
        <taxon>Pterygota</taxon>
        <taxon>Neoptera</taxon>
        <taxon>Polyneoptera</taxon>
        <taxon>Dictyoptera</taxon>
        <taxon>Blattodea</taxon>
        <taxon>Blaberoidea</taxon>
        <taxon>Blaberidae</taxon>
        <taxon>Diplopterinae</taxon>
        <taxon>Diploptera</taxon>
    </lineage>
</organism>
<dbReference type="PROSITE" id="PS50005">
    <property type="entry name" value="TPR"/>
    <property type="match status" value="1"/>
</dbReference>
<evidence type="ECO:0000256" key="1">
    <source>
        <dbReference type="ARBA" id="ARBA00004496"/>
    </source>
</evidence>
<feature type="region of interest" description="Disordered" evidence="7">
    <location>
        <begin position="132"/>
        <end position="155"/>
    </location>
</feature>
<evidence type="ECO:0000256" key="3">
    <source>
        <dbReference type="ARBA" id="ARBA00022737"/>
    </source>
</evidence>
<keyword evidence="6" id="KW-0175">Coiled coil</keyword>
<gene>
    <name evidence="9" type="ORF">L9F63_021694</name>
</gene>
<accession>A0AAD8EBH8</accession>
<dbReference type="InterPro" id="IPR011990">
    <property type="entry name" value="TPR-like_helical_dom_sf"/>
</dbReference>
<protein>
    <recommendedName>
        <fullName evidence="8">RNA-polymerase II-associated protein 3-like C-terminal domain-containing protein</fullName>
    </recommendedName>
</protein>
<evidence type="ECO:0000256" key="5">
    <source>
        <dbReference type="PROSITE-ProRule" id="PRU00339"/>
    </source>
</evidence>
<feature type="domain" description="RNA-polymerase II-associated protein 3-like C-terminal" evidence="8">
    <location>
        <begin position="570"/>
        <end position="657"/>
    </location>
</feature>
<dbReference type="GO" id="GO:0031072">
    <property type="term" value="F:heat shock protein binding"/>
    <property type="evidence" value="ECO:0007669"/>
    <property type="project" value="TreeGrafter"/>
</dbReference>
<keyword evidence="2" id="KW-0963">Cytoplasm</keyword>
<evidence type="ECO:0000256" key="4">
    <source>
        <dbReference type="ARBA" id="ARBA00022803"/>
    </source>
</evidence>
<dbReference type="Pfam" id="PF13181">
    <property type="entry name" value="TPR_8"/>
    <property type="match status" value="1"/>
</dbReference>
<dbReference type="SUPFAM" id="SSF48452">
    <property type="entry name" value="TPR-like"/>
    <property type="match status" value="1"/>
</dbReference>
<evidence type="ECO:0000256" key="6">
    <source>
        <dbReference type="SAM" id="Coils"/>
    </source>
</evidence>
<reference evidence="9" key="1">
    <citation type="journal article" date="2023" name="IScience">
        <title>Live-bearing cockroach genome reveals convergent evolutionary mechanisms linked to viviparity in insects and beyond.</title>
        <authorList>
            <person name="Fouks B."/>
            <person name="Harrison M.C."/>
            <person name="Mikhailova A.A."/>
            <person name="Marchal E."/>
            <person name="English S."/>
            <person name="Carruthers M."/>
            <person name="Jennings E.C."/>
            <person name="Chiamaka E.L."/>
            <person name="Frigard R.A."/>
            <person name="Pippel M."/>
            <person name="Attardo G.M."/>
            <person name="Benoit J.B."/>
            <person name="Bornberg-Bauer E."/>
            <person name="Tobe S.S."/>
        </authorList>
    </citation>
    <scope>NUCLEOTIDE SEQUENCE</scope>
    <source>
        <strain evidence="9">Stay&amp;Tobe</strain>
    </source>
</reference>
<dbReference type="GO" id="GO:0006626">
    <property type="term" value="P:protein targeting to mitochondrion"/>
    <property type="evidence" value="ECO:0007669"/>
    <property type="project" value="TreeGrafter"/>
</dbReference>